<dbReference type="EMBL" id="KN822316">
    <property type="protein sequence ID" value="KIM50868.1"/>
    <property type="molecule type" value="Genomic_DNA"/>
</dbReference>
<feature type="non-terminal residue" evidence="1">
    <location>
        <position position="1"/>
    </location>
</feature>
<dbReference type="HOGENOM" id="CLU_2504061_0_0_1"/>
<evidence type="ECO:0000313" key="1">
    <source>
        <dbReference type="EMBL" id="KIM50868.1"/>
    </source>
</evidence>
<protein>
    <submittedName>
        <fullName evidence="1">Uncharacterized protein</fullName>
    </submittedName>
</protein>
<dbReference type="Proteomes" id="UP000053989">
    <property type="component" value="Unassembled WGS sequence"/>
</dbReference>
<dbReference type="InParanoid" id="A0A0C2YM71"/>
<gene>
    <name evidence="1" type="ORF">SCLCIDRAFT_1173330</name>
</gene>
<evidence type="ECO:0000313" key="2">
    <source>
        <dbReference type="Proteomes" id="UP000053989"/>
    </source>
</evidence>
<feature type="non-terminal residue" evidence="1">
    <location>
        <position position="86"/>
    </location>
</feature>
<organism evidence="1 2">
    <name type="scientific">Scleroderma citrinum Foug A</name>
    <dbReference type="NCBI Taxonomy" id="1036808"/>
    <lineage>
        <taxon>Eukaryota</taxon>
        <taxon>Fungi</taxon>
        <taxon>Dikarya</taxon>
        <taxon>Basidiomycota</taxon>
        <taxon>Agaricomycotina</taxon>
        <taxon>Agaricomycetes</taxon>
        <taxon>Agaricomycetidae</taxon>
        <taxon>Boletales</taxon>
        <taxon>Sclerodermatineae</taxon>
        <taxon>Sclerodermataceae</taxon>
        <taxon>Scleroderma</taxon>
    </lineage>
</organism>
<keyword evidence="2" id="KW-1185">Reference proteome</keyword>
<proteinExistence type="predicted"/>
<reference evidence="1 2" key="1">
    <citation type="submission" date="2014-04" db="EMBL/GenBank/DDBJ databases">
        <authorList>
            <consortium name="DOE Joint Genome Institute"/>
            <person name="Kuo A."/>
            <person name="Kohler A."/>
            <person name="Nagy L.G."/>
            <person name="Floudas D."/>
            <person name="Copeland A."/>
            <person name="Barry K.W."/>
            <person name="Cichocki N."/>
            <person name="Veneault-Fourrey C."/>
            <person name="LaButti K."/>
            <person name="Lindquist E.A."/>
            <person name="Lipzen A."/>
            <person name="Lundell T."/>
            <person name="Morin E."/>
            <person name="Murat C."/>
            <person name="Sun H."/>
            <person name="Tunlid A."/>
            <person name="Henrissat B."/>
            <person name="Grigoriev I.V."/>
            <person name="Hibbett D.S."/>
            <person name="Martin F."/>
            <person name="Nordberg H.P."/>
            <person name="Cantor M.N."/>
            <person name="Hua S.X."/>
        </authorList>
    </citation>
    <scope>NUCLEOTIDE SEQUENCE [LARGE SCALE GENOMIC DNA]</scope>
    <source>
        <strain evidence="1 2">Foug A</strain>
    </source>
</reference>
<dbReference type="AlphaFoldDB" id="A0A0C2YM71"/>
<reference evidence="2" key="2">
    <citation type="submission" date="2015-01" db="EMBL/GenBank/DDBJ databases">
        <title>Evolutionary Origins and Diversification of the Mycorrhizal Mutualists.</title>
        <authorList>
            <consortium name="DOE Joint Genome Institute"/>
            <consortium name="Mycorrhizal Genomics Consortium"/>
            <person name="Kohler A."/>
            <person name="Kuo A."/>
            <person name="Nagy L.G."/>
            <person name="Floudas D."/>
            <person name="Copeland A."/>
            <person name="Barry K.W."/>
            <person name="Cichocki N."/>
            <person name="Veneault-Fourrey C."/>
            <person name="LaButti K."/>
            <person name="Lindquist E.A."/>
            <person name="Lipzen A."/>
            <person name="Lundell T."/>
            <person name="Morin E."/>
            <person name="Murat C."/>
            <person name="Riley R."/>
            <person name="Ohm R."/>
            <person name="Sun H."/>
            <person name="Tunlid A."/>
            <person name="Henrissat B."/>
            <person name="Grigoriev I.V."/>
            <person name="Hibbett D.S."/>
            <person name="Martin F."/>
        </authorList>
    </citation>
    <scope>NUCLEOTIDE SEQUENCE [LARGE SCALE GENOMIC DNA]</scope>
    <source>
        <strain evidence="2">Foug A</strain>
    </source>
</reference>
<accession>A0A0C2YM71</accession>
<name>A0A0C2YM71_9AGAM</name>
<sequence>QGASGPTIHAQTASRIYEAHGGIHVRETSGLLAKYFKWDRERDGSRLSKFSVCHGSGLIVSKEPTVIDGHLLTPPAILYEKGRPPV</sequence>